<proteinExistence type="predicted"/>
<name>A0AA40AEM3_9PEZI</name>
<evidence type="ECO:0000313" key="2">
    <source>
        <dbReference type="EMBL" id="KAK0714462.1"/>
    </source>
</evidence>
<accession>A0AA40AEM3</accession>
<feature type="signal peptide" evidence="1">
    <location>
        <begin position="1"/>
        <end position="19"/>
    </location>
</feature>
<dbReference type="EMBL" id="JAUKTV010000015">
    <property type="protein sequence ID" value="KAK0714462.1"/>
    <property type="molecule type" value="Genomic_DNA"/>
</dbReference>
<evidence type="ECO:0000313" key="3">
    <source>
        <dbReference type="Proteomes" id="UP001172159"/>
    </source>
</evidence>
<gene>
    <name evidence="2" type="ORF">B0T21DRAFT_296922</name>
</gene>
<comment type="caution">
    <text evidence="2">The sequence shown here is derived from an EMBL/GenBank/DDBJ whole genome shotgun (WGS) entry which is preliminary data.</text>
</comment>
<keyword evidence="3" id="KW-1185">Reference proteome</keyword>
<protein>
    <submittedName>
        <fullName evidence="2">Uncharacterized protein</fullName>
    </submittedName>
</protein>
<feature type="chain" id="PRO_5041285487" evidence="1">
    <location>
        <begin position="20"/>
        <end position="103"/>
    </location>
</feature>
<reference evidence="2" key="1">
    <citation type="submission" date="2023-06" db="EMBL/GenBank/DDBJ databases">
        <title>Genome-scale phylogeny and comparative genomics of the fungal order Sordariales.</title>
        <authorList>
            <consortium name="Lawrence Berkeley National Laboratory"/>
            <person name="Hensen N."/>
            <person name="Bonometti L."/>
            <person name="Westerberg I."/>
            <person name="Brannstrom I.O."/>
            <person name="Guillou S."/>
            <person name="Cros-Aarteil S."/>
            <person name="Calhoun S."/>
            <person name="Haridas S."/>
            <person name="Kuo A."/>
            <person name="Mondo S."/>
            <person name="Pangilinan J."/>
            <person name="Riley R."/>
            <person name="Labutti K."/>
            <person name="Andreopoulos B."/>
            <person name="Lipzen A."/>
            <person name="Chen C."/>
            <person name="Yanf M."/>
            <person name="Daum C."/>
            <person name="Ng V."/>
            <person name="Clum A."/>
            <person name="Steindorff A."/>
            <person name="Ohm R."/>
            <person name="Martin F."/>
            <person name="Silar P."/>
            <person name="Natvig D."/>
            <person name="Lalanne C."/>
            <person name="Gautier V."/>
            <person name="Ament-Velasquez S.L."/>
            <person name="Kruys A."/>
            <person name="Hutchinson M.I."/>
            <person name="Powell A.J."/>
            <person name="Barry K."/>
            <person name="Miller A.N."/>
            <person name="Grigoriev I.V."/>
            <person name="Debuchy R."/>
            <person name="Gladieux P."/>
            <person name="Thoren M.H."/>
            <person name="Johannesson H."/>
        </authorList>
    </citation>
    <scope>NUCLEOTIDE SEQUENCE</scope>
    <source>
        <strain evidence="2">CBS 540.89</strain>
    </source>
</reference>
<evidence type="ECO:0000256" key="1">
    <source>
        <dbReference type="SAM" id="SignalP"/>
    </source>
</evidence>
<dbReference type="AlphaFoldDB" id="A0AA40AEM3"/>
<organism evidence="2 3">
    <name type="scientific">Apiosordaria backusii</name>
    <dbReference type="NCBI Taxonomy" id="314023"/>
    <lineage>
        <taxon>Eukaryota</taxon>
        <taxon>Fungi</taxon>
        <taxon>Dikarya</taxon>
        <taxon>Ascomycota</taxon>
        <taxon>Pezizomycotina</taxon>
        <taxon>Sordariomycetes</taxon>
        <taxon>Sordariomycetidae</taxon>
        <taxon>Sordariales</taxon>
        <taxon>Lasiosphaeriaceae</taxon>
        <taxon>Apiosordaria</taxon>
    </lineage>
</organism>
<keyword evidence="1" id="KW-0732">Signal</keyword>
<dbReference type="Proteomes" id="UP001172159">
    <property type="component" value="Unassembled WGS sequence"/>
</dbReference>
<sequence length="103" mass="10503">MKLSSILVATAALAGTSSAYRLSVYSSDNYQGTQKTYTTAGSRSVGFTVKSWIWESGAGDGCCVNFCKGSTSMGRYCGSASKAVSSAGVNKVVTGCGNAVLNC</sequence>